<sequence length="114" mass="13215">MTKEDSLQFVQERLRHNHSPLARELRLLSPPRVKRRFAIEMEQGEARRFDPVDDTVMIGCASGSVWITHDGDPKDIILGANESYHAEREDAMHVFAMQRCVLEIEFEDDVLARH</sequence>
<dbReference type="InterPro" id="IPR021317">
    <property type="entry name" value="DUF2917"/>
</dbReference>
<dbReference type="Pfam" id="PF11142">
    <property type="entry name" value="DUF2917"/>
    <property type="match status" value="1"/>
</dbReference>
<dbReference type="RefSeq" id="WP_201691248.1">
    <property type="nucleotide sequence ID" value="NZ_JAEQND010000009.1"/>
</dbReference>
<proteinExistence type="predicted"/>
<evidence type="ECO:0000313" key="2">
    <source>
        <dbReference type="Proteomes" id="UP000622707"/>
    </source>
</evidence>
<name>A0ABS1JRG3_9BURK</name>
<keyword evidence="2" id="KW-1185">Reference proteome</keyword>
<comment type="caution">
    <text evidence="1">The sequence shown here is derived from an EMBL/GenBank/DDBJ whole genome shotgun (WGS) entry which is preliminary data.</text>
</comment>
<dbReference type="EMBL" id="JAEQND010000009">
    <property type="protein sequence ID" value="MBL0426864.1"/>
    <property type="molecule type" value="Genomic_DNA"/>
</dbReference>
<dbReference type="Proteomes" id="UP000622707">
    <property type="component" value="Unassembled WGS sequence"/>
</dbReference>
<organism evidence="1 2">
    <name type="scientific">Ramlibacter alkalitolerans</name>
    <dbReference type="NCBI Taxonomy" id="2039631"/>
    <lineage>
        <taxon>Bacteria</taxon>
        <taxon>Pseudomonadati</taxon>
        <taxon>Pseudomonadota</taxon>
        <taxon>Betaproteobacteria</taxon>
        <taxon>Burkholderiales</taxon>
        <taxon>Comamonadaceae</taxon>
        <taxon>Ramlibacter</taxon>
    </lineage>
</organism>
<gene>
    <name evidence="1" type="ORF">JI746_17250</name>
</gene>
<accession>A0ABS1JRG3</accession>
<evidence type="ECO:0000313" key="1">
    <source>
        <dbReference type="EMBL" id="MBL0426864.1"/>
    </source>
</evidence>
<protein>
    <submittedName>
        <fullName evidence="1">DUF2917 domain-containing protein</fullName>
    </submittedName>
</protein>
<reference evidence="1 2" key="1">
    <citation type="journal article" date="2017" name="Int. J. Syst. Evol. Microbiol.">
        <title>Ramlibacter alkalitolerans sp. nov., alkali-tolerant bacterium isolated from soil of ginseng.</title>
        <authorList>
            <person name="Lee D.H."/>
            <person name="Cha C.J."/>
        </authorList>
    </citation>
    <scope>NUCLEOTIDE SEQUENCE [LARGE SCALE GENOMIC DNA]</scope>
    <source>
        <strain evidence="1 2">KACC 19305</strain>
    </source>
</reference>